<dbReference type="RefSeq" id="WP_131328292.1">
    <property type="nucleotide sequence ID" value="NZ_CP044016.1"/>
</dbReference>
<keyword evidence="7" id="KW-1185">Reference proteome</keyword>
<dbReference type="PANTHER" id="PTHR42852">
    <property type="entry name" value="THIOL:DISULFIDE INTERCHANGE PROTEIN DSBE"/>
    <property type="match status" value="1"/>
</dbReference>
<dbReference type="InterPro" id="IPR013766">
    <property type="entry name" value="Thioredoxin_domain"/>
</dbReference>
<dbReference type="EMBL" id="CP044016">
    <property type="protein sequence ID" value="QES87415.1"/>
    <property type="molecule type" value="Genomic_DNA"/>
</dbReference>
<dbReference type="CDD" id="cd02966">
    <property type="entry name" value="TlpA_like_family"/>
    <property type="match status" value="1"/>
</dbReference>
<comment type="subcellular location">
    <subcellularLocation>
        <location evidence="1">Cell envelope</location>
    </subcellularLocation>
</comment>
<dbReference type="PROSITE" id="PS51352">
    <property type="entry name" value="THIOREDOXIN_2"/>
    <property type="match status" value="1"/>
</dbReference>
<organism evidence="6 7">
    <name type="scientific">Rhizosphaericola mali</name>
    <dbReference type="NCBI Taxonomy" id="2545455"/>
    <lineage>
        <taxon>Bacteria</taxon>
        <taxon>Pseudomonadati</taxon>
        <taxon>Bacteroidota</taxon>
        <taxon>Chitinophagia</taxon>
        <taxon>Chitinophagales</taxon>
        <taxon>Chitinophagaceae</taxon>
        <taxon>Rhizosphaericola</taxon>
    </lineage>
</organism>
<accession>A0A5P2FW72</accession>
<evidence type="ECO:0000259" key="5">
    <source>
        <dbReference type="PROSITE" id="PS51352"/>
    </source>
</evidence>
<dbReference type="InterPro" id="IPR013740">
    <property type="entry name" value="Redoxin"/>
</dbReference>
<gene>
    <name evidence="6" type="ORF">E0W69_001635</name>
</gene>
<dbReference type="Gene3D" id="3.40.30.10">
    <property type="entry name" value="Glutaredoxin"/>
    <property type="match status" value="1"/>
</dbReference>
<dbReference type="PANTHER" id="PTHR42852:SF6">
    <property type="entry name" value="THIOL:DISULFIDE INTERCHANGE PROTEIN DSBE"/>
    <property type="match status" value="1"/>
</dbReference>
<sequence>MIKFLLVLIMLPLIVFAQKHKWDNVIKVSIRDGNVNKDSLTIMNSDMSPDFYNKQNSESNLVMNNKTQFANNYVNPQLYFLFFKSDVNHYFSRPGFIFLDATTDSIIVDYKNPYLSYANGKSSTEYRNKFLPFLSKNLDFDSSSKYHASIRWDSTELYDTIIYNYTKTHNSSYVALWLLVDRFSNMGYANMREKTLNLFSPKIKKTKTWQVLYNKLGKSLVKEGHLFPKLSLEDTTSNKKILNLNKSYKYTLIDFWFSRCKPCLAQISYIKQLYNKDHPSNKLDVISISTDNSMDRKEKLWEKRLQQLGMNWPQYMDENATIASSAYIIEFPTNFLIDQNGYVIKKNISLADLDKLLK</sequence>
<keyword evidence="3" id="KW-1015">Disulfide bond</keyword>
<reference evidence="6 7" key="1">
    <citation type="submission" date="2019-09" db="EMBL/GenBank/DDBJ databases">
        <title>Complete genome sequence of Arachidicoccus sp. B3-10 isolated from apple orchard soil.</title>
        <authorList>
            <person name="Kim H.S."/>
            <person name="Han K.-I."/>
            <person name="Suh M.K."/>
            <person name="Lee K.C."/>
            <person name="Eom M.K."/>
            <person name="Kim J.-S."/>
            <person name="Kang S.W."/>
            <person name="Sin Y."/>
            <person name="Lee J.-S."/>
        </authorList>
    </citation>
    <scope>NUCLEOTIDE SEQUENCE [LARGE SCALE GENOMIC DNA]</scope>
    <source>
        <strain evidence="6 7">B3-10</strain>
    </source>
</reference>
<dbReference type="GO" id="GO:0030313">
    <property type="term" value="C:cell envelope"/>
    <property type="evidence" value="ECO:0007669"/>
    <property type="project" value="UniProtKB-SubCell"/>
</dbReference>
<evidence type="ECO:0000256" key="4">
    <source>
        <dbReference type="ARBA" id="ARBA00023284"/>
    </source>
</evidence>
<dbReference type="Proteomes" id="UP000292424">
    <property type="component" value="Chromosome"/>
</dbReference>
<keyword evidence="4" id="KW-0676">Redox-active center</keyword>
<evidence type="ECO:0000256" key="3">
    <source>
        <dbReference type="ARBA" id="ARBA00023157"/>
    </source>
</evidence>
<feature type="domain" description="Thioredoxin" evidence="5">
    <location>
        <begin position="221"/>
        <end position="358"/>
    </location>
</feature>
<evidence type="ECO:0000256" key="2">
    <source>
        <dbReference type="ARBA" id="ARBA00022748"/>
    </source>
</evidence>
<dbReference type="Pfam" id="PF08534">
    <property type="entry name" value="Redoxin"/>
    <property type="match status" value="1"/>
</dbReference>
<dbReference type="SUPFAM" id="SSF52833">
    <property type="entry name" value="Thioredoxin-like"/>
    <property type="match status" value="1"/>
</dbReference>
<dbReference type="InterPro" id="IPR050553">
    <property type="entry name" value="Thioredoxin_ResA/DsbE_sf"/>
</dbReference>
<evidence type="ECO:0000256" key="1">
    <source>
        <dbReference type="ARBA" id="ARBA00004196"/>
    </source>
</evidence>
<evidence type="ECO:0000313" key="7">
    <source>
        <dbReference type="Proteomes" id="UP000292424"/>
    </source>
</evidence>
<dbReference type="InterPro" id="IPR036249">
    <property type="entry name" value="Thioredoxin-like_sf"/>
</dbReference>
<dbReference type="KEGG" id="arac:E0W69_001635"/>
<evidence type="ECO:0000313" key="6">
    <source>
        <dbReference type="EMBL" id="QES87415.1"/>
    </source>
</evidence>
<dbReference type="GO" id="GO:0017004">
    <property type="term" value="P:cytochrome complex assembly"/>
    <property type="evidence" value="ECO:0007669"/>
    <property type="project" value="UniProtKB-KW"/>
</dbReference>
<dbReference type="AlphaFoldDB" id="A0A5P2FW72"/>
<protein>
    <submittedName>
        <fullName evidence="6">TlpA family protein disulfide reductase</fullName>
    </submittedName>
</protein>
<dbReference type="OrthoDB" id="710833at2"/>
<proteinExistence type="predicted"/>
<name>A0A5P2FW72_9BACT</name>
<keyword evidence="2" id="KW-0201">Cytochrome c-type biogenesis</keyword>